<dbReference type="EMBL" id="CP016545">
    <property type="protein sequence ID" value="ANU08440.1"/>
    <property type="molecule type" value="Genomic_DNA"/>
</dbReference>
<reference evidence="6 7" key="1">
    <citation type="submission" date="2016-07" db="EMBL/GenBank/DDBJ databases">
        <title>Complete genome sequence of Altererythrobacter namhicola JCM 16345T, containing esterase-encoding genes.</title>
        <authorList>
            <person name="Cheng H."/>
            <person name="Wu Y.-H."/>
            <person name="Jian S.-L."/>
            <person name="Huo Y.-Y."/>
            <person name="Wang C.-S."/>
            <person name="Xu X.-W."/>
        </authorList>
    </citation>
    <scope>NUCLEOTIDE SEQUENCE [LARGE SCALE GENOMIC DNA]</scope>
    <source>
        <strain evidence="6 7">JCM 16345</strain>
    </source>
</reference>
<dbReference type="RefSeq" id="WP_067788535.1">
    <property type="nucleotide sequence ID" value="NZ_CP016545.1"/>
</dbReference>
<dbReference type="KEGG" id="anh:A6F65_02154"/>
<evidence type="ECO:0000256" key="3">
    <source>
        <dbReference type="ARBA" id="ARBA00032460"/>
    </source>
</evidence>
<dbReference type="GO" id="GO:0004462">
    <property type="term" value="F:lactoylglutathione lyase activity"/>
    <property type="evidence" value="ECO:0007669"/>
    <property type="project" value="TreeGrafter"/>
</dbReference>
<dbReference type="OrthoDB" id="9789841at2"/>
<dbReference type="GO" id="GO:0005737">
    <property type="term" value="C:cytoplasm"/>
    <property type="evidence" value="ECO:0007669"/>
    <property type="project" value="TreeGrafter"/>
</dbReference>
<dbReference type="Proteomes" id="UP000092698">
    <property type="component" value="Chromosome"/>
</dbReference>
<protein>
    <recommendedName>
        <fullName evidence="2">Aldoketomutase</fullName>
    </recommendedName>
    <alternativeName>
        <fullName evidence="1">Ketone-aldehyde mutase</fullName>
    </alternativeName>
    <alternativeName>
        <fullName evidence="3">Methylglyoxalase</fullName>
    </alternativeName>
    <alternativeName>
        <fullName evidence="4">S-D-lactoylglutathione methylglyoxal lyase</fullName>
    </alternativeName>
</protein>
<dbReference type="PATRIC" id="fig|645517.4.peg.2138"/>
<dbReference type="InterPro" id="IPR029068">
    <property type="entry name" value="Glyas_Bleomycin-R_OHBP_Dase"/>
</dbReference>
<keyword evidence="7" id="KW-1185">Reference proteome</keyword>
<evidence type="ECO:0000313" key="7">
    <source>
        <dbReference type="Proteomes" id="UP000092698"/>
    </source>
</evidence>
<dbReference type="STRING" id="645517.A6F65_02154"/>
<dbReference type="PANTHER" id="PTHR46036:SF5">
    <property type="entry name" value="LACTOYLGLUTATHIONE LYASE"/>
    <property type="match status" value="1"/>
</dbReference>
<feature type="domain" description="VOC" evidence="5">
    <location>
        <begin position="3"/>
        <end position="126"/>
    </location>
</feature>
<sequence length="131" mass="15069">MAKIIHTMIRVADEDRSTRFYKQAFDLDVADRFPFDGFTLVYLRNDECDIELELTINEGQEDAYSHGSGYGHIAVAVDDIEAEHARFEELGFDPTPVKSMDHNGNPLATFFFVTDPDGYKIEILKRQGRYR</sequence>
<dbReference type="PANTHER" id="PTHR46036">
    <property type="entry name" value="LACTOYLGLUTATHIONE LYASE"/>
    <property type="match status" value="1"/>
</dbReference>
<dbReference type="InterPro" id="IPR004360">
    <property type="entry name" value="Glyas_Fos-R_dOase_dom"/>
</dbReference>
<proteinExistence type="predicted"/>
<dbReference type="PROSITE" id="PS51819">
    <property type="entry name" value="VOC"/>
    <property type="match status" value="1"/>
</dbReference>
<dbReference type="SUPFAM" id="SSF54593">
    <property type="entry name" value="Glyoxalase/Bleomycin resistance protein/Dihydroxybiphenyl dioxygenase"/>
    <property type="match status" value="1"/>
</dbReference>
<gene>
    <name evidence="6" type="primary">gloA_1</name>
    <name evidence="6" type="ORF">A6F65_02154</name>
</gene>
<evidence type="ECO:0000313" key="6">
    <source>
        <dbReference type="EMBL" id="ANU08440.1"/>
    </source>
</evidence>
<dbReference type="InterPro" id="IPR037523">
    <property type="entry name" value="VOC_core"/>
</dbReference>
<evidence type="ECO:0000259" key="5">
    <source>
        <dbReference type="PROSITE" id="PS51819"/>
    </source>
</evidence>
<evidence type="ECO:0000256" key="4">
    <source>
        <dbReference type="ARBA" id="ARBA00033298"/>
    </source>
</evidence>
<dbReference type="Pfam" id="PF00903">
    <property type="entry name" value="Glyoxalase"/>
    <property type="match status" value="1"/>
</dbReference>
<organism evidence="6 7">
    <name type="scientific">Paraurantiacibacter namhicola</name>
    <dbReference type="NCBI Taxonomy" id="645517"/>
    <lineage>
        <taxon>Bacteria</taxon>
        <taxon>Pseudomonadati</taxon>
        <taxon>Pseudomonadota</taxon>
        <taxon>Alphaproteobacteria</taxon>
        <taxon>Sphingomonadales</taxon>
        <taxon>Erythrobacteraceae</taxon>
        <taxon>Paraurantiacibacter</taxon>
    </lineage>
</organism>
<dbReference type="GO" id="GO:0019243">
    <property type="term" value="P:methylglyoxal catabolic process to D-lactate via S-lactoyl-glutathione"/>
    <property type="evidence" value="ECO:0007669"/>
    <property type="project" value="TreeGrafter"/>
</dbReference>
<dbReference type="AlphaFoldDB" id="A0A1C7DAC3"/>
<evidence type="ECO:0000256" key="2">
    <source>
        <dbReference type="ARBA" id="ARBA00030892"/>
    </source>
</evidence>
<keyword evidence="6" id="KW-0456">Lyase</keyword>
<accession>A0A1C7DAC3</accession>
<evidence type="ECO:0000256" key="1">
    <source>
        <dbReference type="ARBA" id="ARBA00030291"/>
    </source>
</evidence>
<name>A0A1C7DAC3_9SPHN</name>
<dbReference type="Gene3D" id="3.10.180.10">
    <property type="entry name" value="2,3-Dihydroxybiphenyl 1,2-Dioxygenase, domain 1"/>
    <property type="match status" value="1"/>
</dbReference>